<evidence type="ECO:0000313" key="10">
    <source>
        <dbReference type="EMBL" id="GAK55060.1"/>
    </source>
</evidence>
<evidence type="ECO:0000259" key="8">
    <source>
        <dbReference type="PROSITE" id="PS50112"/>
    </source>
</evidence>
<dbReference type="AlphaFoldDB" id="A0A0S6W9Q6"/>
<dbReference type="Pfam" id="PF00015">
    <property type="entry name" value="MCPsignal"/>
    <property type="match status" value="1"/>
</dbReference>
<dbReference type="STRING" id="1499967.U27_01891"/>
<dbReference type="EMBL" id="DF820463">
    <property type="protein sequence ID" value="GAK55060.1"/>
    <property type="molecule type" value="Genomic_DNA"/>
</dbReference>
<evidence type="ECO:0000256" key="1">
    <source>
        <dbReference type="ARBA" id="ARBA00022500"/>
    </source>
</evidence>
<dbReference type="CDD" id="cd06225">
    <property type="entry name" value="HAMP"/>
    <property type="match status" value="1"/>
</dbReference>
<dbReference type="Pfam" id="PF00672">
    <property type="entry name" value="HAMP"/>
    <property type="match status" value="1"/>
</dbReference>
<dbReference type="InterPro" id="IPR051310">
    <property type="entry name" value="MCP_chemotaxis"/>
</dbReference>
<dbReference type="Pfam" id="PF18947">
    <property type="entry name" value="HAMP_2"/>
    <property type="match status" value="4"/>
</dbReference>
<dbReference type="Gene3D" id="1.20.120.1530">
    <property type="match status" value="4"/>
</dbReference>
<accession>A0A0S6W9Q6</accession>
<dbReference type="Pfam" id="PF12729">
    <property type="entry name" value="4HB_MCP_1"/>
    <property type="match status" value="1"/>
</dbReference>
<feature type="region of interest" description="Disordered" evidence="5">
    <location>
        <begin position="945"/>
        <end position="971"/>
    </location>
</feature>
<keyword evidence="11" id="KW-1185">Reference proteome</keyword>
<dbReference type="GO" id="GO:0007165">
    <property type="term" value="P:signal transduction"/>
    <property type="evidence" value="ECO:0007669"/>
    <property type="project" value="UniProtKB-KW"/>
</dbReference>
<dbReference type="SMART" id="SM00283">
    <property type="entry name" value="MA"/>
    <property type="match status" value="1"/>
</dbReference>
<feature type="domain" description="HAMP" evidence="9">
    <location>
        <begin position="217"/>
        <end position="269"/>
    </location>
</feature>
<protein>
    <submittedName>
        <fullName evidence="10">Methyl-accepting chemotaxis sensory transducer</fullName>
    </submittedName>
</protein>
<dbReference type="Pfam" id="PF08448">
    <property type="entry name" value="PAS_4"/>
    <property type="match status" value="1"/>
</dbReference>
<dbReference type="InterPro" id="IPR004089">
    <property type="entry name" value="MCPsignal_dom"/>
</dbReference>
<dbReference type="PANTHER" id="PTHR43531">
    <property type="entry name" value="PROTEIN ICFG"/>
    <property type="match status" value="1"/>
</dbReference>
<dbReference type="GO" id="GO:0004888">
    <property type="term" value="F:transmembrane signaling receptor activity"/>
    <property type="evidence" value="ECO:0007669"/>
    <property type="project" value="TreeGrafter"/>
</dbReference>
<dbReference type="SUPFAM" id="SSF58104">
    <property type="entry name" value="Methyl-accepting chemotaxis protein (MCP) signaling domain"/>
    <property type="match status" value="2"/>
</dbReference>
<dbReference type="HOGENOM" id="CLU_000445_107_20_0"/>
<dbReference type="InterPro" id="IPR003660">
    <property type="entry name" value="HAMP_dom"/>
</dbReference>
<dbReference type="PROSITE" id="PS50112">
    <property type="entry name" value="PAS"/>
    <property type="match status" value="1"/>
</dbReference>
<dbReference type="Proteomes" id="UP000030661">
    <property type="component" value="Unassembled WGS sequence"/>
</dbReference>
<feature type="domain" description="PAS" evidence="8">
    <location>
        <begin position="628"/>
        <end position="670"/>
    </location>
</feature>
<evidence type="ECO:0000313" key="11">
    <source>
        <dbReference type="Proteomes" id="UP000030661"/>
    </source>
</evidence>
<keyword evidence="6" id="KW-0812">Transmembrane</keyword>
<reference evidence="10" key="1">
    <citation type="journal article" date="2015" name="PeerJ">
        <title>First genomic representation of candidate bacterial phylum KSB3 points to enhanced environmental sensing as a trigger of wastewater bulking.</title>
        <authorList>
            <person name="Sekiguchi Y."/>
            <person name="Ohashi A."/>
            <person name="Parks D.H."/>
            <person name="Yamauchi T."/>
            <person name="Tyson G.W."/>
            <person name="Hugenholtz P."/>
        </authorList>
    </citation>
    <scope>NUCLEOTIDE SEQUENCE [LARGE SCALE GENOMIC DNA]</scope>
</reference>
<evidence type="ECO:0000259" key="9">
    <source>
        <dbReference type="PROSITE" id="PS50885"/>
    </source>
</evidence>
<evidence type="ECO:0000256" key="2">
    <source>
        <dbReference type="ARBA" id="ARBA00029447"/>
    </source>
</evidence>
<evidence type="ECO:0000256" key="6">
    <source>
        <dbReference type="SAM" id="Phobius"/>
    </source>
</evidence>
<proteinExistence type="inferred from homology"/>
<dbReference type="GO" id="GO:0006935">
    <property type="term" value="P:chemotaxis"/>
    <property type="evidence" value="ECO:0007669"/>
    <property type="project" value="UniProtKB-KW"/>
</dbReference>
<dbReference type="SUPFAM" id="SSF158472">
    <property type="entry name" value="HAMP domain-like"/>
    <property type="match status" value="1"/>
</dbReference>
<dbReference type="Gene3D" id="3.30.450.20">
    <property type="entry name" value="PAS domain"/>
    <property type="match status" value="1"/>
</dbReference>
<dbReference type="Gene3D" id="1.10.287.950">
    <property type="entry name" value="Methyl-accepting chemotaxis protein"/>
    <property type="match status" value="1"/>
</dbReference>
<dbReference type="PANTHER" id="PTHR43531:SF11">
    <property type="entry name" value="METHYL-ACCEPTING CHEMOTAXIS PROTEIN 3"/>
    <property type="match status" value="1"/>
</dbReference>
<feature type="transmembrane region" description="Helical" evidence="6">
    <location>
        <begin position="197"/>
        <end position="215"/>
    </location>
</feature>
<dbReference type="InterPro" id="IPR013656">
    <property type="entry name" value="PAS_4"/>
</dbReference>
<dbReference type="InterPro" id="IPR000014">
    <property type="entry name" value="PAS"/>
</dbReference>
<feature type="compositionally biased region" description="Acidic residues" evidence="5">
    <location>
        <begin position="1223"/>
        <end position="1234"/>
    </location>
</feature>
<dbReference type="Pfam" id="PF18575">
    <property type="entry name" value="HAMP_N3"/>
    <property type="match status" value="1"/>
</dbReference>
<keyword evidence="6" id="KW-1133">Transmembrane helix</keyword>
<dbReference type="eggNOG" id="COG0840">
    <property type="taxonomic scope" value="Bacteria"/>
</dbReference>
<keyword evidence="6" id="KW-0472">Membrane</keyword>
<dbReference type="PROSITE" id="PS50885">
    <property type="entry name" value="HAMP"/>
    <property type="match status" value="4"/>
</dbReference>
<feature type="compositionally biased region" description="Basic and acidic residues" evidence="5">
    <location>
        <begin position="1172"/>
        <end position="1181"/>
    </location>
</feature>
<feature type="domain" description="HAMP" evidence="9">
    <location>
        <begin position="308"/>
        <end position="360"/>
    </location>
</feature>
<organism evidence="10">
    <name type="scientific">Vecturithrix granuli</name>
    <dbReference type="NCBI Taxonomy" id="1499967"/>
    <lineage>
        <taxon>Bacteria</taxon>
        <taxon>Candidatus Moduliflexota</taxon>
        <taxon>Candidatus Vecturitrichia</taxon>
        <taxon>Candidatus Vecturitrichales</taxon>
        <taxon>Candidatus Vecturitrichaceae</taxon>
        <taxon>Candidatus Vecturithrix</taxon>
    </lineage>
</organism>
<dbReference type="InterPro" id="IPR024478">
    <property type="entry name" value="HlyB_4HB_MCP"/>
</dbReference>
<feature type="transmembrane region" description="Helical" evidence="6">
    <location>
        <begin position="13"/>
        <end position="32"/>
    </location>
</feature>
<dbReference type="InterPro" id="IPR041395">
    <property type="entry name" value="McpB_HAMP_3rd"/>
</dbReference>
<sequence>MKWFKNLKVHTKLALGFALMIVFMGIIGVSGYRSVFTIQTKLDEIFQVRLPGFDYILEIDRDLYQLLVAERSMIFTDPLSDEFQNLLNFYEENLRQSEERWGKYKELPLTSQERAVLPQYEEAREAWKALSRQVVEQTQKTGFENKQGTINLSIGVVRENFDAMRAHLDQLTEINLQIAEQAHQTAQQTYQATQMNLLIFTALGIGVGLGLALLISRGITNPLKQAVQISQQIADGNLPETIDVQSRDETGQLLLAMQQMTARIRQVLQETNTLYQSVQQGNLDARGNAEQFTGGWRELVSGVNHLLEAFVTPFKTTAETLEQVSRGDIPEKITEDYQGDFNLIKRSINRLIESVHETTRIAEEIAEGNLELQITPRSETDRLMNAMSTMLKKLQAVLSEVNELIQSVQKGRLDLRGSAENYSGGWSELIIGINELIGAFVSPINVTAEYIERISQGDLPEKISEEYQGDFNEIKNNLNRCLDVLSALISAMNTMYAEQKAGDYETRIDINQFSGIYKEVAHGYNEAVGLHVKNFLTILNILSQYAEGDFTPRLEQLPGKQVLANERMDLLRTNLRNLIDDTDMLVQAALAEQFTTRADISRHQGDFRKIVEGINNTLDLVVEKVFWYEQMLDSLPWPLSVTDMDMKWTFINKAAEQLTGLKRKQVIGQQCSNWNADICNTERCGIAMLRRGTPTSFLRQPGLDKDFQVDATYITNVQGERIGHIELVQEITATRRRKEYQDAEVQRLAQNLESLARGDLSFKIEIAEADQYTTEVRENFVQINTNLLQVKESISALVHEAGKLTEAAVQGDLSVRGHVDQFGGDYARIVQGINNTLDAVIEPLNMAAAYVDRISKGDLPEKITAEYYGDFNQIKENLNLLLDAMHEITHLADEMAQGHLAIEVKERSANDLLMRNLNQMLQRLNEVVVAVKEASTNVAYSSQQMSSSAQQMSEGATQQAASAEEASSSMEQMAANIRQNADNALQTEKIALKAARDAQESGRAVSETVSAMRTITDQITLIEDIAGQTRLLSLNATIEAARAAEHGRGFAVVAAEVRALAERSQVAANEIMTVASSSLQIAENAGELLKKLVPDIQKTAELVQEISAASREQYTGSEQINKAIQQLDQVIQQNASISEEMASTAESLESQAEQLQETMAFFEVNETITEPKQVKQQEKPHPFHQPTLKTHQTQGARKKLDNSKKKNLASRYVLGMQEQESTSQDEQDREFERY</sequence>
<comment type="similarity">
    <text evidence="2">Belongs to the methyl-accepting chemotaxis (MCP) protein family.</text>
</comment>
<evidence type="ECO:0000256" key="4">
    <source>
        <dbReference type="SAM" id="Coils"/>
    </source>
</evidence>
<keyword evidence="3" id="KW-0807">Transducer</keyword>
<evidence type="ECO:0000256" key="3">
    <source>
        <dbReference type="PROSITE-ProRule" id="PRU00284"/>
    </source>
</evidence>
<gene>
    <name evidence="10" type="ORF">U27_01891</name>
</gene>
<dbReference type="GO" id="GO:0005886">
    <property type="term" value="C:plasma membrane"/>
    <property type="evidence" value="ECO:0007669"/>
    <property type="project" value="TreeGrafter"/>
</dbReference>
<dbReference type="PROSITE" id="PS50111">
    <property type="entry name" value="CHEMOTAXIS_TRANSDUC_2"/>
    <property type="match status" value="1"/>
</dbReference>
<feature type="coiled-coil region" evidence="4">
    <location>
        <begin position="1120"/>
        <end position="1165"/>
    </location>
</feature>
<dbReference type="SUPFAM" id="SSF55785">
    <property type="entry name" value="PYP-like sensor domain (PAS domain)"/>
    <property type="match status" value="1"/>
</dbReference>
<name>A0A0S6W9Q6_VECG1</name>
<dbReference type="CDD" id="cd00130">
    <property type="entry name" value="PAS"/>
    <property type="match status" value="1"/>
</dbReference>
<dbReference type="InterPro" id="IPR035965">
    <property type="entry name" value="PAS-like_dom_sf"/>
</dbReference>
<feature type="domain" description="HAMP" evidence="9">
    <location>
        <begin position="438"/>
        <end position="490"/>
    </location>
</feature>
<dbReference type="NCBIfam" id="TIGR00229">
    <property type="entry name" value="sensory_box"/>
    <property type="match status" value="1"/>
</dbReference>
<feature type="region of interest" description="Disordered" evidence="5">
    <location>
        <begin position="1171"/>
        <end position="1234"/>
    </location>
</feature>
<feature type="domain" description="HAMP" evidence="9">
    <location>
        <begin position="879"/>
        <end position="929"/>
    </location>
</feature>
<evidence type="ECO:0000259" key="7">
    <source>
        <dbReference type="PROSITE" id="PS50111"/>
    </source>
</evidence>
<evidence type="ECO:0000256" key="5">
    <source>
        <dbReference type="SAM" id="MobiDB-lite"/>
    </source>
</evidence>
<keyword evidence="1" id="KW-0145">Chemotaxis</keyword>
<feature type="domain" description="Methyl-accepting transducer" evidence="7">
    <location>
        <begin position="934"/>
        <end position="1149"/>
    </location>
</feature>
<keyword evidence="4" id="KW-0175">Coiled coil</keyword>
<dbReference type="SMART" id="SM00304">
    <property type="entry name" value="HAMP"/>
    <property type="match status" value="4"/>
</dbReference>